<dbReference type="WBParaSite" id="Hba_05716">
    <property type="protein sequence ID" value="Hba_05716"/>
    <property type="gene ID" value="Hba_05716"/>
</dbReference>
<accession>A0A1I7WKT1</accession>
<dbReference type="Proteomes" id="UP000095283">
    <property type="component" value="Unplaced"/>
</dbReference>
<evidence type="ECO:0000313" key="1">
    <source>
        <dbReference type="Proteomes" id="UP000095283"/>
    </source>
</evidence>
<organism evidence="1 2">
    <name type="scientific">Heterorhabditis bacteriophora</name>
    <name type="common">Entomopathogenic nematode worm</name>
    <dbReference type="NCBI Taxonomy" id="37862"/>
    <lineage>
        <taxon>Eukaryota</taxon>
        <taxon>Metazoa</taxon>
        <taxon>Ecdysozoa</taxon>
        <taxon>Nematoda</taxon>
        <taxon>Chromadorea</taxon>
        <taxon>Rhabditida</taxon>
        <taxon>Rhabditina</taxon>
        <taxon>Rhabditomorpha</taxon>
        <taxon>Strongyloidea</taxon>
        <taxon>Heterorhabditidae</taxon>
        <taxon>Heterorhabditis</taxon>
    </lineage>
</organism>
<reference evidence="2" key="1">
    <citation type="submission" date="2016-11" db="UniProtKB">
        <authorList>
            <consortium name="WormBaseParasite"/>
        </authorList>
    </citation>
    <scope>IDENTIFICATION</scope>
</reference>
<dbReference type="AlphaFoldDB" id="A0A1I7WKT1"/>
<evidence type="ECO:0000313" key="2">
    <source>
        <dbReference type="WBParaSite" id="Hba_05716"/>
    </source>
</evidence>
<sequence length="51" mass="5628">MSGGEFDWGGTSVKSLAQRGRKPLVEQKGKSSLDLDFQYDVPIDPFIQIVS</sequence>
<keyword evidence="1" id="KW-1185">Reference proteome</keyword>
<name>A0A1I7WKT1_HETBA</name>
<proteinExistence type="predicted"/>
<protein>
    <submittedName>
        <fullName evidence="2">AGC-kinase C-terminal domain-containing protein</fullName>
    </submittedName>
</protein>